<dbReference type="InterPro" id="IPR010260">
    <property type="entry name" value="AlpA"/>
</dbReference>
<keyword evidence="2" id="KW-1185">Reference proteome</keyword>
<protein>
    <submittedName>
        <fullName evidence="1">AlpA family phage regulatory protein</fullName>
    </submittedName>
</protein>
<dbReference type="Proteomes" id="UP000298681">
    <property type="component" value="Unassembled WGS sequence"/>
</dbReference>
<sequence>MFHRDLPIEGKIRFQTIKRVTGTESRSTIWRWEQAGKFPKSTRITPRMTVWDAAEVREWLADPVGWAKNGASTEVL</sequence>
<dbReference type="Pfam" id="PF05930">
    <property type="entry name" value="Phage_AlpA"/>
    <property type="match status" value="1"/>
</dbReference>
<gene>
    <name evidence="1" type="ORF">E4582_09855</name>
</gene>
<dbReference type="RefSeq" id="WP_134674390.1">
    <property type="nucleotide sequence ID" value="NZ_SPUH01000001.1"/>
</dbReference>
<reference evidence="1 2" key="1">
    <citation type="submission" date="2019-01" db="EMBL/GenBank/DDBJ databases">
        <authorList>
            <person name="Zhang S."/>
        </authorList>
    </citation>
    <scope>NUCLEOTIDE SEQUENCE [LARGE SCALE GENOMIC DNA]</scope>
    <source>
        <strain evidence="1 2">1626</strain>
    </source>
</reference>
<evidence type="ECO:0000313" key="2">
    <source>
        <dbReference type="Proteomes" id="UP000298681"/>
    </source>
</evidence>
<organism evidence="1 2">
    <name type="scientific">Luteimonas yindakuii</name>
    <dbReference type="NCBI Taxonomy" id="2565782"/>
    <lineage>
        <taxon>Bacteria</taxon>
        <taxon>Pseudomonadati</taxon>
        <taxon>Pseudomonadota</taxon>
        <taxon>Gammaproteobacteria</taxon>
        <taxon>Lysobacterales</taxon>
        <taxon>Lysobacteraceae</taxon>
        <taxon>Luteimonas</taxon>
    </lineage>
</organism>
<name>A0A4Z1R5V8_9GAMM</name>
<accession>A0A4Z1R5V8</accession>
<dbReference type="Gene3D" id="1.10.238.160">
    <property type="match status" value="1"/>
</dbReference>
<comment type="caution">
    <text evidence="1">The sequence shown here is derived from an EMBL/GenBank/DDBJ whole genome shotgun (WGS) entry which is preliminary data.</text>
</comment>
<dbReference type="EMBL" id="SPUH01000001">
    <property type="protein sequence ID" value="TKS55034.1"/>
    <property type="molecule type" value="Genomic_DNA"/>
</dbReference>
<evidence type="ECO:0000313" key="1">
    <source>
        <dbReference type="EMBL" id="TKS55034.1"/>
    </source>
</evidence>
<dbReference type="AlphaFoldDB" id="A0A4Z1R5V8"/>
<proteinExistence type="predicted"/>